<dbReference type="EMBL" id="CP009962">
    <property type="protein sequence ID" value="AIY43827.1"/>
    <property type="molecule type" value="Genomic_DNA"/>
</dbReference>
<dbReference type="GO" id="GO:0008477">
    <property type="term" value="F:purine nucleosidase activity"/>
    <property type="evidence" value="ECO:0007669"/>
    <property type="project" value="UniProtKB-EC"/>
</dbReference>
<dbReference type="Proteomes" id="UP000030302">
    <property type="component" value="Chromosome"/>
</dbReference>
<dbReference type="AlphaFoldDB" id="A0A0A1FLN6"/>
<dbReference type="Gene3D" id="3.90.245.10">
    <property type="entry name" value="Ribonucleoside hydrolase-like"/>
    <property type="match status" value="1"/>
</dbReference>
<reference evidence="2" key="1">
    <citation type="journal article" date="2014" name="Soil Biol. Biochem.">
        <title>Structure and function of bacterial communities in ageing soils: Insights from the Mendocino ecological staircase.</title>
        <authorList>
            <person name="Uroz S."/>
            <person name="Tech J.J."/>
            <person name="Sawaya N.A."/>
            <person name="Frey-Klett P."/>
            <person name="Leveau J.H.J."/>
        </authorList>
    </citation>
    <scope>NUCLEOTIDE SEQUENCE [LARGE SCALE GENOMIC DNA]</scope>
    <source>
        <strain evidence="2">Cal35</strain>
    </source>
</reference>
<protein>
    <submittedName>
        <fullName evidence="1">Inosine-uridine preferring nucleoside hydrolase</fullName>
        <ecNumber evidence="1">3.2.2.1</ecNumber>
    </submittedName>
</protein>
<dbReference type="KEGG" id="care:LT85_4669"/>
<dbReference type="EC" id="3.2.2.1" evidence="1"/>
<dbReference type="HOGENOM" id="CLU_2258939_0_0_4"/>
<evidence type="ECO:0000313" key="1">
    <source>
        <dbReference type="EMBL" id="AIY43827.1"/>
    </source>
</evidence>
<sequence length="103" mass="11652">MLKQFNSDGYDGKSGFETDPGYAANTLTIAYLLDPRYAVETMDAWVDVDVSFGVNDGRTLVYLKKPPPILKRKLHIVKRFDNARLFALYVDLMTRPVPVKPEG</sequence>
<keyword evidence="2" id="KW-1185">Reference proteome</keyword>
<name>A0A0A1FLN6_9BURK</name>
<keyword evidence="1" id="KW-0326">Glycosidase</keyword>
<accession>A0A0A1FLN6</accession>
<organism evidence="1 2">
    <name type="scientific">Collimonas arenae</name>
    <dbReference type="NCBI Taxonomy" id="279058"/>
    <lineage>
        <taxon>Bacteria</taxon>
        <taxon>Pseudomonadati</taxon>
        <taxon>Pseudomonadota</taxon>
        <taxon>Betaproteobacteria</taxon>
        <taxon>Burkholderiales</taxon>
        <taxon>Oxalobacteraceae</taxon>
        <taxon>Collimonas</taxon>
    </lineage>
</organism>
<evidence type="ECO:0000313" key="2">
    <source>
        <dbReference type="Proteomes" id="UP000030302"/>
    </source>
</evidence>
<dbReference type="SUPFAM" id="SSF53590">
    <property type="entry name" value="Nucleoside hydrolase"/>
    <property type="match status" value="1"/>
</dbReference>
<gene>
    <name evidence="1" type="ORF">LT85_4669</name>
</gene>
<dbReference type="STRING" id="279058.LT85_4669"/>
<proteinExistence type="predicted"/>
<keyword evidence="1" id="KW-0378">Hydrolase</keyword>
<dbReference type="InterPro" id="IPR036452">
    <property type="entry name" value="Ribo_hydro-like"/>
</dbReference>